<comment type="caution">
    <text evidence="2">The sequence shown here is derived from an EMBL/GenBank/DDBJ whole genome shotgun (WGS) entry which is preliminary data.</text>
</comment>
<evidence type="ECO:0000313" key="2">
    <source>
        <dbReference type="EMBL" id="GAQ23720.1"/>
    </source>
</evidence>
<proteinExistence type="predicted"/>
<dbReference type="Pfam" id="PF10134">
    <property type="entry name" value="RPA"/>
    <property type="match status" value="1"/>
</dbReference>
<dbReference type="InterPro" id="IPR018777">
    <property type="entry name" value="Replication_initiator_prot_A"/>
</dbReference>
<accession>A0A100HQ85</accession>
<name>A0A100HQ85_9DEIO</name>
<dbReference type="AlphaFoldDB" id="A0A100HQ85"/>
<organism evidence="2 3">
    <name type="scientific">Deinococcus grandis</name>
    <dbReference type="NCBI Taxonomy" id="57498"/>
    <lineage>
        <taxon>Bacteria</taxon>
        <taxon>Thermotogati</taxon>
        <taxon>Deinococcota</taxon>
        <taxon>Deinococci</taxon>
        <taxon>Deinococcales</taxon>
        <taxon>Deinococcaceae</taxon>
        <taxon>Deinococcus</taxon>
    </lineage>
</organism>
<evidence type="ECO:0000256" key="1">
    <source>
        <dbReference type="SAM" id="MobiDB-lite"/>
    </source>
</evidence>
<protein>
    <submittedName>
        <fullName evidence="2">Putative plasmid replication initiator protein</fullName>
    </submittedName>
</protein>
<gene>
    <name evidence="2" type="ORF">DEIGR_320134</name>
</gene>
<feature type="region of interest" description="Disordered" evidence="1">
    <location>
        <begin position="340"/>
        <end position="373"/>
    </location>
</feature>
<dbReference type="EMBL" id="BCMS01000004">
    <property type="protein sequence ID" value="GAQ23720.1"/>
    <property type="molecule type" value="Genomic_DNA"/>
</dbReference>
<dbReference type="Proteomes" id="UP000056209">
    <property type="component" value="Unassembled WGS sequence"/>
</dbReference>
<dbReference type="RefSeq" id="WP_229755802.1">
    <property type="nucleotide sequence ID" value="NZ_BCMS01000004.1"/>
</dbReference>
<reference evidence="3" key="1">
    <citation type="submission" date="2015-11" db="EMBL/GenBank/DDBJ databases">
        <title>Draft Genome Sequence of the Radioresistant Bacterium Deinococcus grandis, Isolated from Freshwater Fish in Japan.</title>
        <authorList>
            <person name="Satoh K."/>
            <person name="Onodera T."/>
            <person name="Omoso K."/>
            <person name="Takeda-Yano K."/>
            <person name="Katayama T."/>
            <person name="Oono Y."/>
            <person name="Narumi I."/>
        </authorList>
    </citation>
    <scope>NUCLEOTIDE SEQUENCE [LARGE SCALE GENOMIC DNA]</scope>
    <source>
        <strain evidence="3">ATCC 43672</strain>
    </source>
</reference>
<evidence type="ECO:0000313" key="3">
    <source>
        <dbReference type="Proteomes" id="UP000056209"/>
    </source>
</evidence>
<keyword evidence="3" id="KW-1185">Reference proteome</keyword>
<feature type="compositionally biased region" description="Polar residues" evidence="1">
    <location>
        <begin position="344"/>
        <end position="353"/>
    </location>
</feature>
<sequence>MDPLRINELDMTLAGIFSVQKVLPNESTSWTVDYAIGNTLYRIEGHANNGRPHGTDSDVLLALQTMFFRAGCPLGDRIEVKPTDILRMAGLDVGGRSYVRLREALLRLAGVRWSMVRTSWNETDQRHTGATSVVGIISELRLVDSGGARQPFEHRQLDERLPIEVIFSPTFADAIRAGLYQILDAELLARLKQAPARSLYRVIQAHRIQADGSLAAELTVPMKDWVRACGIDETRADNARRVLTLAHEHLQEQGYLKGAAFTGRGFSGTVTYQFVSAPQPELAELLIARGVTRPVAESLASDHPERVEPVLRKIDVALTTGWKPRSLPASIVDGIRHPEKWTQGIPQPRTSAQKAVAPKRKATPISDAAPDLDTNPRTMALTLIKVRLGRPLSPMGLMAFEDLTDQQVHAVLAAARRPAAEALPLLQSLLNAPL</sequence>